<dbReference type="AlphaFoldDB" id="A0A383D3V6"/>
<name>A0A383D3V6_9ZZZZ</name>
<protein>
    <submittedName>
        <fullName evidence="2">Uncharacterized protein</fullName>
    </submittedName>
</protein>
<keyword evidence="1" id="KW-1133">Transmembrane helix</keyword>
<organism evidence="2">
    <name type="scientific">marine metagenome</name>
    <dbReference type="NCBI Taxonomy" id="408172"/>
    <lineage>
        <taxon>unclassified sequences</taxon>
        <taxon>metagenomes</taxon>
        <taxon>ecological metagenomes</taxon>
    </lineage>
</organism>
<proteinExistence type="predicted"/>
<keyword evidence="1" id="KW-0472">Membrane</keyword>
<accession>A0A383D3V6</accession>
<reference evidence="2" key="1">
    <citation type="submission" date="2018-05" db="EMBL/GenBank/DDBJ databases">
        <authorList>
            <person name="Lanie J.A."/>
            <person name="Ng W.-L."/>
            <person name="Kazmierczak K.M."/>
            <person name="Andrzejewski T.M."/>
            <person name="Davidsen T.M."/>
            <person name="Wayne K.J."/>
            <person name="Tettelin H."/>
            <person name="Glass J.I."/>
            <person name="Rusch D."/>
            <person name="Podicherti R."/>
            <person name="Tsui H.-C.T."/>
            <person name="Winkler M.E."/>
        </authorList>
    </citation>
    <scope>NUCLEOTIDE SEQUENCE</scope>
</reference>
<dbReference type="EMBL" id="UINC01214091">
    <property type="protein sequence ID" value="SVE39162.1"/>
    <property type="molecule type" value="Genomic_DNA"/>
</dbReference>
<feature type="transmembrane region" description="Helical" evidence="1">
    <location>
        <begin position="12"/>
        <end position="34"/>
    </location>
</feature>
<evidence type="ECO:0000313" key="2">
    <source>
        <dbReference type="EMBL" id="SVE39162.1"/>
    </source>
</evidence>
<gene>
    <name evidence="2" type="ORF">METZ01_LOCUS492016</name>
</gene>
<keyword evidence="1" id="KW-0812">Transmembrane</keyword>
<evidence type="ECO:0000256" key="1">
    <source>
        <dbReference type="SAM" id="Phobius"/>
    </source>
</evidence>
<sequence length="38" mass="4085">MKKSTRVKIIDFLFDSPLLPFLLIIGFGLFATVAGTGG</sequence>